<accession>A0A1W5DDW8</accession>
<keyword evidence="5" id="KW-0813">Transport</keyword>
<dbReference type="InterPro" id="IPR039289">
    <property type="entry name" value="CHCHD4"/>
</dbReference>
<dbReference type="GO" id="GO:0045041">
    <property type="term" value="P:protein import into mitochondrial intermembrane space"/>
    <property type="evidence" value="ECO:0007669"/>
    <property type="project" value="InterPro"/>
</dbReference>
<comment type="cofactor">
    <cofactor evidence="2">
        <name>Cu(2+)</name>
        <dbReference type="ChEBI" id="CHEBI:29036"/>
    </cofactor>
</comment>
<feature type="compositionally biased region" description="Low complexity" evidence="20">
    <location>
        <begin position="255"/>
        <end position="281"/>
    </location>
</feature>
<sequence>MFRPASRSLLRQSLPAIRPVRTQRLLSTAPPAQKSRSWKSSAVRWGLAVGAVYYYNTSDVFAEQPSFPIADDPDPETNLPTVDSILHSKRNRTTSSSLPLPNSLSLSPSSLEPIPATVAVIPEYASPNDPPRTPEEYEEEASQQGAFNEETGEINWDCPCLGGMAHGPCGEQFRAAFSCFVFSKEEPKGMDCIDKFKGMQDCFRDHPDLYGGELEDDDPEAQEEDAGAATPSVAPSEPSQTIQPSPSPAPGSGAGQTPTTPLAKPTSSASISSSAPPPSHASAEHPSPEEEKGRTERAKAATRQVKEEHEPQSESDGMVRKAMFDATASNVGK</sequence>
<dbReference type="PANTHER" id="PTHR21622">
    <property type="entry name" value="COILED-COIL-HELIX-COILED-COIL-HELIX DOMAIN CONTAINING 4"/>
    <property type="match status" value="1"/>
</dbReference>
<evidence type="ECO:0000256" key="9">
    <source>
        <dbReference type="ARBA" id="ARBA00022946"/>
    </source>
</evidence>
<evidence type="ECO:0000256" key="11">
    <source>
        <dbReference type="ARBA" id="ARBA00022989"/>
    </source>
</evidence>
<dbReference type="GO" id="GO:0005743">
    <property type="term" value="C:mitochondrial inner membrane"/>
    <property type="evidence" value="ECO:0007669"/>
    <property type="project" value="UniProtKB-SubCell"/>
</dbReference>
<feature type="region of interest" description="Disordered" evidence="20">
    <location>
        <begin position="123"/>
        <end position="146"/>
    </location>
</feature>
<evidence type="ECO:0000256" key="1">
    <source>
        <dbReference type="ARBA" id="ARBA00001947"/>
    </source>
</evidence>
<dbReference type="GO" id="GO:0005758">
    <property type="term" value="C:mitochondrial intermembrane space"/>
    <property type="evidence" value="ECO:0007669"/>
    <property type="project" value="TreeGrafter"/>
</dbReference>
<feature type="region of interest" description="Disordered" evidence="20">
    <location>
        <begin position="207"/>
        <end position="333"/>
    </location>
</feature>
<evidence type="ECO:0000256" key="18">
    <source>
        <dbReference type="ARBA" id="ARBA00024980"/>
    </source>
</evidence>
<organism evidence="21 22">
    <name type="scientific">Lasallia pustulata</name>
    <dbReference type="NCBI Taxonomy" id="136370"/>
    <lineage>
        <taxon>Eukaryota</taxon>
        <taxon>Fungi</taxon>
        <taxon>Dikarya</taxon>
        <taxon>Ascomycota</taxon>
        <taxon>Pezizomycotina</taxon>
        <taxon>Lecanoromycetes</taxon>
        <taxon>OSLEUM clade</taxon>
        <taxon>Umbilicariomycetidae</taxon>
        <taxon>Umbilicariales</taxon>
        <taxon>Umbilicariaceae</taxon>
        <taxon>Lasallia</taxon>
    </lineage>
</organism>
<evidence type="ECO:0000313" key="21">
    <source>
        <dbReference type="EMBL" id="SLM41160.1"/>
    </source>
</evidence>
<evidence type="ECO:0000256" key="17">
    <source>
        <dbReference type="ARBA" id="ARBA00023284"/>
    </source>
</evidence>
<evidence type="ECO:0000313" key="22">
    <source>
        <dbReference type="Proteomes" id="UP000192927"/>
    </source>
</evidence>
<dbReference type="FunFam" id="1.10.287.2900:FF:000002">
    <property type="entry name" value="Mitochondrial intermembrane space import and assembly protein"/>
    <property type="match status" value="1"/>
</dbReference>
<feature type="compositionally biased region" description="Acidic residues" evidence="20">
    <location>
        <begin position="213"/>
        <end position="226"/>
    </location>
</feature>
<keyword evidence="10" id="KW-0735">Signal-anchor</keyword>
<evidence type="ECO:0000256" key="20">
    <source>
        <dbReference type="SAM" id="MobiDB-lite"/>
    </source>
</evidence>
<evidence type="ECO:0000256" key="12">
    <source>
        <dbReference type="ARBA" id="ARBA00023002"/>
    </source>
</evidence>
<keyword evidence="15" id="KW-0472">Membrane</keyword>
<evidence type="ECO:0000256" key="4">
    <source>
        <dbReference type="ARBA" id="ARBA00013714"/>
    </source>
</evidence>
<evidence type="ECO:0000256" key="6">
    <source>
        <dbReference type="ARBA" id="ARBA00022692"/>
    </source>
</evidence>
<keyword evidence="11" id="KW-1133">Transmembrane helix</keyword>
<name>A0A1W5DDW8_9LECA</name>
<feature type="compositionally biased region" description="Basic and acidic residues" evidence="20">
    <location>
        <begin position="282"/>
        <end position="323"/>
    </location>
</feature>
<evidence type="ECO:0000256" key="14">
    <source>
        <dbReference type="ARBA" id="ARBA00023128"/>
    </source>
</evidence>
<dbReference type="GO" id="GO:0015035">
    <property type="term" value="F:protein-disulfide reductase activity"/>
    <property type="evidence" value="ECO:0007669"/>
    <property type="project" value="InterPro"/>
</dbReference>
<evidence type="ECO:0000256" key="2">
    <source>
        <dbReference type="ARBA" id="ARBA00001973"/>
    </source>
</evidence>
<evidence type="ECO:0000256" key="16">
    <source>
        <dbReference type="ARBA" id="ARBA00023157"/>
    </source>
</evidence>
<keyword evidence="12" id="KW-0560">Oxidoreductase</keyword>
<evidence type="ECO:0000256" key="10">
    <source>
        <dbReference type="ARBA" id="ARBA00022968"/>
    </source>
</evidence>
<dbReference type="Gene3D" id="1.10.287.2900">
    <property type="match status" value="1"/>
</dbReference>
<evidence type="ECO:0000256" key="5">
    <source>
        <dbReference type="ARBA" id="ARBA00022448"/>
    </source>
</evidence>
<proteinExistence type="predicted"/>
<keyword evidence="13" id="KW-0811">Translocation</keyword>
<keyword evidence="16" id="KW-1015">Disulfide bond</keyword>
<protein>
    <recommendedName>
        <fullName evidence="4">Mitochondrial intermembrane space import and assembly protein 40</fullName>
    </recommendedName>
    <alternativeName>
        <fullName evidence="19">Mitochondrial import inner membrane translocase TIM40</fullName>
    </alternativeName>
</protein>
<keyword evidence="14" id="KW-0496">Mitochondrion</keyword>
<comment type="cofactor">
    <cofactor evidence="1">
        <name>Zn(2+)</name>
        <dbReference type="ChEBI" id="CHEBI:29105"/>
    </cofactor>
</comment>
<comment type="function">
    <text evidence="18">Required for the import and folding of small cysteine-containing proteins (small Tim) in the mitochondrial intermembrane space (IMS). Forms a redox cycle with ERV1 that involves a disulfide relay system. Precursor proteins to be imported into the IMS are translocated in their reduced form into the mitochondria. The oxidized form of MIA40 forms a transient intermolecular disulfide bridge with the reduced precursor protein, resulting in oxidation of the precursor protein that now contains an intramolecular disulfide bond and is able to undergo folding in the IMS.</text>
</comment>
<reference evidence="22" key="1">
    <citation type="submission" date="2017-03" db="EMBL/GenBank/DDBJ databases">
        <authorList>
            <person name="Sharma R."/>
            <person name="Thines M."/>
        </authorList>
    </citation>
    <scope>NUCLEOTIDE SEQUENCE [LARGE SCALE GENOMIC DNA]</scope>
</reference>
<evidence type="ECO:0000256" key="15">
    <source>
        <dbReference type="ARBA" id="ARBA00023136"/>
    </source>
</evidence>
<evidence type="ECO:0000256" key="8">
    <source>
        <dbReference type="ARBA" id="ARBA00022927"/>
    </source>
</evidence>
<keyword evidence="17" id="KW-0676">Redox-active center</keyword>
<dbReference type="Proteomes" id="UP000192927">
    <property type="component" value="Unassembled WGS sequence"/>
</dbReference>
<dbReference type="PANTHER" id="PTHR21622:SF0">
    <property type="entry name" value="COILED-COIL-HELIX-COILED-COIL-HELIX DOMAIN CONTAINING 4"/>
    <property type="match status" value="1"/>
</dbReference>
<keyword evidence="8" id="KW-0653">Protein transport</keyword>
<dbReference type="PROSITE" id="PS51808">
    <property type="entry name" value="CHCH"/>
    <property type="match status" value="1"/>
</dbReference>
<evidence type="ECO:0000256" key="13">
    <source>
        <dbReference type="ARBA" id="ARBA00023010"/>
    </source>
</evidence>
<keyword evidence="22" id="KW-1185">Reference proteome</keyword>
<keyword evidence="6" id="KW-0812">Transmembrane</keyword>
<dbReference type="EMBL" id="FWEW01003793">
    <property type="protein sequence ID" value="SLM41160.1"/>
    <property type="molecule type" value="Genomic_DNA"/>
</dbReference>
<evidence type="ECO:0000256" key="7">
    <source>
        <dbReference type="ARBA" id="ARBA00022792"/>
    </source>
</evidence>
<dbReference type="AlphaFoldDB" id="A0A1W5DDW8"/>
<keyword evidence="7" id="KW-0999">Mitochondrion inner membrane</keyword>
<comment type="subcellular location">
    <subcellularLocation>
        <location evidence="3">Mitochondrion inner membrane</location>
        <topology evidence="3">Single-pass type II membrane protein</topology>
        <orientation evidence="3">Intermembrane side</orientation>
    </subcellularLocation>
</comment>
<keyword evidence="9" id="KW-0809">Transit peptide</keyword>
<evidence type="ECO:0000256" key="3">
    <source>
        <dbReference type="ARBA" id="ARBA00004164"/>
    </source>
</evidence>
<evidence type="ECO:0000256" key="19">
    <source>
        <dbReference type="ARBA" id="ARBA00033150"/>
    </source>
</evidence>